<dbReference type="InterPro" id="IPR038299">
    <property type="entry name" value="DAO_C_sf"/>
</dbReference>
<dbReference type="InterPro" id="IPR000447">
    <property type="entry name" value="G3P_DH_FAD-dep"/>
</dbReference>
<evidence type="ECO:0000313" key="9">
    <source>
        <dbReference type="Proteomes" id="UP000494216"/>
    </source>
</evidence>
<dbReference type="EMBL" id="CADCXN010000061">
    <property type="protein sequence ID" value="CAA9891029.1"/>
    <property type="molecule type" value="Genomic_DNA"/>
</dbReference>
<feature type="domain" description="FAD dependent oxidoreductase" evidence="6">
    <location>
        <begin position="14"/>
        <end position="364"/>
    </location>
</feature>
<evidence type="ECO:0000256" key="2">
    <source>
        <dbReference type="ARBA" id="ARBA00007330"/>
    </source>
</evidence>
<keyword evidence="3" id="KW-0285">Flavoprotein</keyword>
<keyword evidence="5" id="KW-0560">Oxidoreductase</keyword>
<dbReference type="InterPro" id="IPR006076">
    <property type="entry name" value="FAD-dep_OxRdtase"/>
</dbReference>
<dbReference type="Pfam" id="PF16901">
    <property type="entry name" value="DAO_C"/>
    <property type="match status" value="1"/>
</dbReference>
<reference evidence="8 9" key="1">
    <citation type="submission" date="2020-02" db="EMBL/GenBank/DDBJ databases">
        <authorList>
            <person name="Hogendoorn C."/>
        </authorList>
    </citation>
    <scope>NUCLEOTIDE SEQUENCE [LARGE SCALE GENOMIC DNA]</scope>
    <source>
        <strain evidence="8">METHB21</strain>
    </source>
</reference>
<evidence type="ECO:0000259" key="6">
    <source>
        <dbReference type="Pfam" id="PF01266"/>
    </source>
</evidence>
<dbReference type="SUPFAM" id="SSF51905">
    <property type="entry name" value="FAD/NAD(P)-binding domain"/>
    <property type="match status" value="1"/>
</dbReference>
<dbReference type="InterPro" id="IPR031656">
    <property type="entry name" value="DAO_C"/>
</dbReference>
<dbReference type="Gene3D" id="3.50.50.60">
    <property type="entry name" value="FAD/NAD(P)-binding domain"/>
    <property type="match status" value="1"/>
</dbReference>
<dbReference type="Proteomes" id="UP000494216">
    <property type="component" value="Unassembled WGS sequence"/>
</dbReference>
<accession>A0A8S0WAT4</accession>
<sequence>MQRDFSRLKSRQFDVLICGGGIYGAWTAYDAALRGLKVAIVDQGDWACATSSASSKLIHGGLRYLESFDLKLVRKTLAERRMLLKSAPHRVWPLRFGVPVYKHSRIGSFRLKIGLSLYDLLAGIVQKDQAYHRYSRSDFIKRFPFLVPEHLIEGFTYFDAQTDDARLVLELIDGARTNGAVCLNYCKVMRFLENNGQVCGAEIRDETNGETAKIRAAQVVNTTGRWSATLQNGNLSYRLSKGVHLIMPGLLETEALLLTAETDGRVFFLIPWYGLTLLGTTDTDYHGNIDQLSVDEEDIRYLLTEANRVLKTVNWTEQDIIGRYAGLRVLKSSAEASPSSVSRDWELHVAENGLLSSIGGKLTSARQDAEVIVDTLCQNLGVNASCQTFGKAFPWLPEEDYKEWTETTLKIARGLGIDNSSAQWLLRRHGNRVSGILRLCEQHPELAKRIMPALPFIMADLIFSAQHEMVVHLEDLLRRRMPLLILAKMTAGELERLARIAADALNWDEDTMNNELDICSRKWLIH</sequence>
<dbReference type="Gene3D" id="3.30.9.10">
    <property type="entry name" value="D-Amino Acid Oxidase, subunit A, domain 2"/>
    <property type="match status" value="1"/>
</dbReference>
<dbReference type="PRINTS" id="PR01001">
    <property type="entry name" value="FADG3PDH"/>
</dbReference>
<evidence type="ECO:0000256" key="4">
    <source>
        <dbReference type="ARBA" id="ARBA00022827"/>
    </source>
</evidence>
<dbReference type="RefSeq" id="WP_174625928.1">
    <property type="nucleotide sequence ID" value="NZ_CADCXN010000061.1"/>
</dbReference>
<protein>
    <submittedName>
        <fullName evidence="8">Glycerol-3-phosphate dehydrogenase</fullName>
    </submittedName>
</protein>
<dbReference type="PANTHER" id="PTHR11985">
    <property type="entry name" value="GLYCEROL-3-PHOSPHATE DEHYDROGENASE"/>
    <property type="match status" value="1"/>
</dbReference>
<evidence type="ECO:0000256" key="3">
    <source>
        <dbReference type="ARBA" id="ARBA00022630"/>
    </source>
</evidence>
<comment type="caution">
    <text evidence="8">The sequence shown here is derived from an EMBL/GenBank/DDBJ whole genome shotgun (WGS) entry which is preliminary data.</text>
</comment>
<gene>
    <name evidence="8" type="ORF">METHB2_320016</name>
</gene>
<name>A0A8S0WAT4_9GAMM</name>
<evidence type="ECO:0000259" key="7">
    <source>
        <dbReference type="Pfam" id="PF16901"/>
    </source>
</evidence>
<comment type="cofactor">
    <cofactor evidence="1">
        <name>FAD</name>
        <dbReference type="ChEBI" id="CHEBI:57692"/>
    </cofactor>
</comment>
<organism evidence="8 9">
    <name type="scientific">Candidatus Methylobacter favarea</name>
    <dbReference type="NCBI Taxonomy" id="2707345"/>
    <lineage>
        <taxon>Bacteria</taxon>
        <taxon>Pseudomonadati</taxon>
        <taxon>Pseudomonadota</taxon>
        <taxon>Gammaproteobacteria</taxon>
        <taxon>Methylococcales</taxon>
        <taxon>Methylococcaceae</taxon>
        <taxon>Methylobacter</taxon>
    </lineage>
</organism>
<dbReference type="Gene3D" id="1.10.8.870">
    <property type="entry name" value="Alpha-glycerophosphate oxidase, cap domain"/>
    <property type="match status" value="1"/>
</dbReference>
<keyword evidence="4" id="KW-0274">FAD</keyword>
<feature type="domain" description="Alpha-glycerophosphate oxidase C-terminal" evidence="7">
    <location>
        <begin position="406"/>
        <end position="511"/>
    </location>
</feature>
<keyword evidence="9" id="KW-1185">Reference proteome</keyword>
<dbReference type="GO" id="GO:0046168">
    <property type="term" value="P:glycerol-3-phosphate catabolic process"/>
    <property type="evidence" value="ECO:0007669"/>
    <property type="project" value="TreeGrafter"/>
</dbReference>
<dbReference type="GO" id="GO:0004368">
    <property type="term" value="F:glycerol-3-phosphate dehydrogenase (quinone) activity"/>
    <property type="evidence" value="ECO:0007669"/>
    <property type="project" value="InterPro"/>
</dbReference>
<evidence type="ECO:0000313" key="8">
    <source>
        <dbReference type="EMBL" id="CAA9891029.1"/>
    </source>
</evidence>
<dbReference type="InterPro" id="IPR036188">
    <property type="entry name" value="FAD/NAD-bd_sf"/>
</dbReference>
<proteinExistence type="inferred from homology"/>
<dbReference type="AlphaFoldDB" id="A0A8S0WAT4"/>
<dbReference type="PANTHER" id="PTHR11985:SF15">
    <property type="entry name" value="GLYCEROL-3-PHOSPHATE DEHYDROGENASE, MITOCHONDRIAL"/>
    <property type="match status" value="1"/>
</dbReference>
<evidence type="ECO:0000256" key="5">
    <source>
        <dbReference type="ARBA" id="ARBA00023002"/>
    </source>
</evidence>
<evidence type="ECO:0000256" key="1">
    <source>
        <dbReference type="ARBA" id="ARBA00001974"/>
    </source>
</evidence>
<dbReference type="Pfam" id="PF01266">
    <property type="entry name" value="DAO"/>
    <property type="match status" value="1"/>
</dbReference>
<comment type="similarity">
    <text evidence="2">Belongs to the FAD-dependent glycerol-3-phosphate dehydrogenase family.</text>
</comment>